<keyword evidence="1" id="KW-0472">Membrane</keyword>
<evidence type="ECO:0000256" key="1">
    <source>
        <dbReference type="SAM" id="Phobius"/>
    </source>
</evidence>
<evidence type="ECO:0000313" key="3">
    <source>
        <dbReference type="EMBL" id="KEQ51633.1"/>
    </source>
</evidence>
<keyword evidence="1" id="KW-0812">Transmembrane</keyword>
<gene>
    <name evidence="3" type="ORF">BV95_04102</name>
</gene>
<dbReference type="Proteomes" id="UP000028411">
    <property type="component" value="Unassembled WGS sequence"/>
</dbReference>
<feature type="domain" description="Protein-glutamine gamma-glutamyltransferase-like C-terminal" evidence="2">
    <location>
        <begin position="160"/>
        <end position="225"/>
    </location>
</feature>
<dbReference type="InterPro" id="IPR025403">
    <property type="entry name" value="TgpA-like_C"/>
</dbReference>
<dbReference type="PATRIC" id="fig|46429.4.peg.4088"/>
<reference evidence="3 4" key="1">
    <citation type="submission" date="2014-02" db="EMBL/GenBank/DDBJ databases">
        <title>Whole genome sequence of Sphingobium chlorophenolicum NBRC 16172.</title>
        <authorList>
            <person name="Gan H.M."/>
            <person name="Gan H.Y."/>
            <person name="Chew T.H."/>
            <person name="Savka M.A."/>
        </authorList>
    </citation>
    <scope>NUCLEOTIDE SEQUENCE [LARGE SCALE GENOMIC DNA]</scope>
    <source>
        <strain evidence="3 4">NBRC 16172</strain>
    </source>
</reference>
<keyword evidence="1" id="KW-1133">Transmembrane helix</keyword>
<evidence type="ECO:0000313" key="4">
    <source>
        <dbReference type="Proteomes" id="UP000028411"/>
    </source>
</evidence>
<proteinExistence type="predicted"/>
<dbReference type="Pfam" id="PF13559">
    <property type="entry name" value="DUF4129"/>
    <property type="match status" value="1"/>
</dbReference>
<name>A0A081R8W0_SPHCR</name>
<dbReference type="eggNOG" id="ENOG5032V5I">
    <property type="taxonomic scope" value="Bacteria"/>
</dbReference>
<organism evidence="3 4">
    <name type="scientific">Sphingobium chlorophenolicum</name>
    <dbReference type="NCBI Taxonomy" id="46429"/>
    <lineage>
        <taxon>Bacteria</taxon>
        <taxon>Pseudomonadati</taxon>
        <taxon>Pseudomonadota</taxon>
        <taxon>Alphaproteobacteria</taxon>
        <taxon>Sphingomonadales</taxon>
        <taxon>Sphingomonadaceae</taxon>
        <taxon>Sphingobium</taxon>
    </lineage>
</organism>
<feature type="transmembrane region" description="Helical" evidence="1">
    <location>
        <begin position="80"/>
        <end position="97"/>
    </location>
</feature>
<sequence length="236" mass="26271">MRSGVSMADSGEVDAQLAAAHRALRAGGDVQFDMLPAPPPAQPPAWLKALGQWLEQVLAPVGRFLRWIGSFMPDAPYARIFLWTIIAALLLLLLWMVQDRIRHGIWRLPRWRRPNMADPVDAPEEDWAPEAAPARAWLTEADALAGQGRYGEAVHHLLLRSVEDLSRRRPQIVRPSLTSRDLARAAGIPHAPRRLFAEIAAAVERSLFGGRAIDAQEWGRCRAAYADFAQARTWAA</sequence>
<accession>A0A081R8W0</accession>
<protein>
    <recommendedName>
        <fullName evidence="2">Protein-glutamine gamma-glutamyltransferase-like C-terminal domain-containing protein</fullName>
    </recommendedName>
</protein>
<dbReference type="AlphaFoldDB" id="A0A081R8W0"/>
<dbReference type="EMBL" id="JFHR01000073">
    <property type="protein sequence ID" value="KEQ51633.1"/>
    <property type="molecule type" value="Genomic_DNA"/>
</dbReference>
<evidence type="ECO:0000259" key="2">
    <source>
        <dbReference type="Pfam" id="PF13559"/>
    </source>
</evidence>
<comment type="caution">
    <text evidence="3">The sequence shown here is derived from an EMBL/GenBank/DDBJ whole genome shotgun (WGS) entry which is preliminary data.</text>
</comment>